<name>A0ABS6GN24_9BACI</name>
<dbReference type="EMBL" id="JAHLZF010000006">
    <property type="protein sequence ID" value="MBU6080488.1"/>
    <property type="molecule type" value="Genomic_DNA"/>
</dbReference>
<reference evidence="2 3" key="1">
    <citation type="journal article" date="2011" name="Int. J. Syst. Evol. Microbiol.">
        <title>Allobacillus halotolerans gen. nov., sp. nov. isolated from shrimp paste.</title>
        <authorList>
            <person name="Sheu S.Y."/>
            <person name="Arun A.B."/>
            <person name="Jiang S.R."/>
            <person name="Young C.C."/>
            <person name="Chen W.M."/>
        </authorList>
    </citation>
    <scope>NUCLEOTIDE SEQUENCE [LARGE SCALE GENOMIC DNA]</scope>
    <source>
        <strain evidence="2 3">LMG 24826</strain>
    </source>
</reference>
<dbReference type="Proteomes" id="UP000812672">
    <property type="component" value="Unassembled WGS sequence"/>
</dbReference>
<dbReference type="RefSeq" id="WP_144159724.1">
    <property type="nucleotide sequence ID" value="NZ_CAUPKR010000012.1"/>
</dbReference>
<evidence type="ECO:0008006" key="4">
    <source>
        <dbReference type="Google" id="ProtNLM"/>
    </source>
</evidence>
<evidence type="ECO:0000313" key="3">
    <source>
        <dbReference type="Proteomes" id="UP000812672"/>
    </source>
</evidence>
<sequence>MKKITMAFLLLVFLISGCSNEVGSKNVSLDFPTDVKTKIENLPEEIQSNLKYPTEFPNDPSFVSFSYQTTDINNELNGDIIFTEFTYGGDEKGWMLHVTTWHSEVPNLDSSDYETVTLTNGIEANIKKNSQGKVLEWINENGELNSLLLMQTSEERNYTIDDLVEVANSMVERK</sequence>
<organism evidence="2 3">
    <name type="scientific">Allobacillus halotolerans</name>
    <dbReference type="NCBI Taxonomy" id="570278"/>
    <lineage>
        <taxon>Bacteria</taxon>
        <taxon>Bacillati</taxon>
        <taxon>Bacillota</taxon>
        <taxon>Bacilli</taxon>
        <taxon>Bacillales</taxon>
        <taxon>Bacillaceae</taxon>
        <taxon>Allobacillus</taxon>
    </lineage>
</organism>
<keyword evidence="1" id="KW-0732">Signal</keyword>
<protein>
    <recommendedName>
        <fullName evidence="4">DUF4367 domain-containing protein</fullName>
    </recommendedName>
</protein>
<feature type="chain" id="PRO_5045560294" description="DUF4367 domain-containing protein" evidence="1">
    <location>
        <begin position="25"/>
        <end position="174"/>
    </location>
</feature>
<dbReference type="PROSITE" id="PS51257">
    <property type="entry name" value="PROKAR_LIPOPROTEIN"/>
    <property type="match status" value="1"/>
</dbReference>
<evidence type="ECO:0000256" key="1">
    <source>
        <dbReference type="SAM" id="SignalP"/>
    </source>
</evidence>
<proteinExistence type="predicted"/>
<comment type="caution">
    <text evidence="2">The sequence shown here is derived from an EMBL/GenBank/DDBJ whole genome shotgun (WGS) entry which is preliminary data.</text>
</comment>
<evidence type="ECO:0000313" key="2">
    <source>
        <dbReference type="EMBL" id="MBU6080488.1"/>
    </source>
</evidence>
<accession>A0ABS6GN24</accession>
<gene>
    <name evidence="2" type="ORF">KQ486_05615</name>
</gene>
<feature type="signal peptide" evidence="1">
    <location>
        <begin position="1"/>
        <end position="24"/>
    </location>
</feature>
<keyword evidence="3" id="KW-1185">Reference proteome</keyword>